<feature type="transmembrane region" description="Helical" evidence="1">
    <location>
        <begin position="165"/>
        <end position="189"/>
    </location>
</feature>
<dbReference type="InterPro" id="IPR032307">
    <property type="entry name" value="PepSY_TM-like_2"/>
</dbReference>
<keyword evidence="3" id="KW-1185">Reference proteome</keyword>
<keyword evidence="1" id="KW-0472">Membrane</keyword>
<proteinExistence type="predicted"/>
<evidence type="ECO:0000256" key="1">
    <source>
        <dbReference type="SAM" id="Phobius"/>
    </source>
</evidence>
<sequence length="215" mass="24094">MRRVSSTSLPSPQAQQRRGFWLRTLHSWHWISSAMCLVGMLLFAITGLTLNHAARIEASPQTRSATAQLPAPLLRALGTHEEGDAPLPVVVRDWLDARFDIAIGQRQAEWSASELYLSMPTPGADAWLSIDRESGSVEFERTDRGWVSYFNDLHKGRNAGPAWSWFLDVFAVACLVFCITGLCLLQMHARQRRSTWPYVGLGLVVPLILALIFIH</sequence>
<reference evidence="2 3" key="1">
    <citation type="submission" date="2019-01" db="EMBL/GenBank/DDBJ databases">
        <title>Pseudoxanthomonas composti sp. nov., isolated from compost.</title>
        <authorList>
            <person name="Yang G."/>
        </authorList>
    </citation>
    <scope>NUCLEOTIDE SEQUENCE [LARGE SCALE GENOMIC DNA]</scope>
    <source>
        <strain evidence="2 3">GSS15</strain>
    </source>
</reference>
<evidence type="ECO:0000313" key="3">
    <source>
        <dbReference type="Proteomes" id="UP000289784"/>
    </source>
</evidence>
<organism evidence="2 3">
    <name type="scientific">Pseudoxanthomonas composti</name>
    <dbReference type="NCBI Taxonomy" id="2137479"/>
    <lineage>
        <taxon>Bacteria</taxon>
        <taxon>Pseudomonadati</taxon>
        <taxon>Pseudomonadota</taxon>
        <taxon>Gammaproteobacteria</taxon>
        <taxon>Lysobacterales</taxon>
        <taxon>Lysobacteraceae</taxon>
        <taxon>Pseudoxanthomonas</taxon>
    </lineage>
</organism>
<feature type="transmembrane region" description="Helical" evidence="1">
    <location>
        <begin position="195"/>
        <end position="214"/>
    </location>
</feature>
<dbReference type="RefSeq" id="WP_129469761.1">
    <property type="nucleotide sequence ID" value="NZ_SAWZ01000001.1"/>
</dbReference>
<comment type="caution">
    <text evidence="2">The sequence shown here is derived from an EMBL/GenBank/DDBJ whole genome shotgun (WGS) entry which is preliminary data.</text>
</comment>
<dbReference type="Pfam" id="PF16357">
    <property type="entry name" value="PepSY_TM_like_2"/>
    <property type="match status" value="1"/>
</dbReference>
<dbReference type="PANTHER" id="PTHR40115">
    <property type="entry name" value="INNER MEMBRANE PROTEIN WITH PEPSY TM HELIX"/>
    <property type="match status" value="1"/>
</dbReference>
<feature type="transmembrane region" description="Helical" evidence="1">
    <location>
        <begin position="28"/>
        <end position="50"/>
    </location>
</feature>
<dbReference type="PANTHER" id="PTHR40115:SF1">
    <property type="entry name" value="INNER MEMBRANE PROTEIN WITH PEPSY TM HELIX"/>
    <property type="match status" value="1"/>
</dbReference>
<dbReference type="EMBL" id="SAWZ01000001">
    <property type="protein sequence ID" value="RXR08870.1"/>
    <property type="molecule type" value="Genomic_DNA"/>
</dbReference>
<evidence type="ECO:0008006" key="4">
    <source>
        <dbReference type="Google" id="ProtNLM"/>
    </source>
</evidence>
<name>A0A4Q1JZR8_9GAMM</name>
<gene>
    <name evidence="2" type="ORF">EPA99_01905</name>
</gene>
<protein>
    <recommendedName>
        <fullName evidence="4">Peptidase</fullName>
    </recommendedName>
</protein>
<accession>A0A4Q1JZR8</accession>
<dbReference type="AlphaFoldDB" id="A0A4Q1JZR8"/>
<keyword evidence="1" id="KW-1133">Transmembrane helix</keyword>
<dbReference type="OrthoDB" id="27171at2"/>
<evidence type="ECO:0000313" key="2">
    <source>
        <dbReference type="EMBL" id="RXR08870.1"/>
    </source>
</evidence>
<keyword evidence="1" id="KW-0812">Transmembrane</keyword>
<dbReference type="Proteomes" id="UP000289784">
    <property type="component" value="Unassembled WGS sequence"/>
</dbReference>